<feature type="region of interest" description="Disordered" evidence="1">
    <location>
        <begin position="254"/>
        <end position="281"/>
    </location>
</feature>
<protein>
    <submittedName>
        <fullName evidence="4">TIGR03943 family protein</fullName>
    </submittedName>
</protein>
<evidence type="ECO:0000313" key="5">
    <source>
        <dbReference type="Proteomes" id="UP000806528"/>
    </source>
</evidence>
<feature type="region of interest" description="Disordered" evidence="1">
    <location>
        <begin position="64"/>
        <end position="87"/>
    </location>
</feature>
<dbReference type="Pfam" id="PF21537">
    <property type="entry name" value="DUF1980_C"/>
    <property type="match status" value="1"/>
</dbReference>
<reference evidence="4 5" key="1">
    <citation type="submission" date="2020-09" db="EMBL/GenBank/DDBJ databases">
        <title>Diversity and distribution of actinomycetes associated with coral in the coast of Hainan.</title>
        <authorList>
            <person name="Li F."/>
        </authorList>
    </citation>
    <scope>NUCLEOTIDE SEQUENCE [LARGE SCALE GENOMIC DNA]</scope>
    <source>
        <strain evidence="4 5">HNM0947</strain>
    </source>
</reference>
<proteinExistence type="predicted"/>
<keyword evidence="2" id="KW-0812">Transmembrane</keyword>
<dbReference type="InterPro" id="IPR048447">
    <property type="entry name" value="DUF1980_C"/>
</dbReference>
<accession>A0ABR9PB73</accession>
<keyword evidence="2" id="KW-1133">Transmembrane helix</keyword>
<feature type="transmembrane region" description="Helical" evidence="2">
    <location>
        <begin position="35"/>
        <end position="56"/>
    </location>
</feature>
<feature type="compositionally biased region" description="Acidic residues" evidence="1">
    <location>
        <begin position="270"/>
        <end position="281"/>
    </location>
</feature>
<dbReference type="Proteomes" id="UP000806528">
    <property type="component" value="Unassembled WGS sequence"/>
</dbReference>
<feature type="domain" description="DUF1980" evidence="3">
    <location>
        <begin position="169"/>
        <end position="280"/>
    </location>
</feature>
<evidence type="ECO:0000256" key="1">
    <source>
        <dbReference type="SAM" id="MobiDB-lite"/>
    </source>
</evidence>
<dbReference type="RefSeq" id="WP_193123681.1">
    <property type="nucleotide sequence ID" value="NZ_JADBGI010000020.1"/>
</dbReference>
<dbReference type="EMBL" id="JADBGI010000020">
    <property type="protein sequence ID" value="MBE3001086.1"/>
    <property type="molecule type" value="Genomic_DNA"/>
</dbReference>
<feature type="compositionally biased region" description="Basic and acidic residues" evidence="1">
    <location>
        <begin position="260"/>
        <end position="269"/>
    </location>
</feature>
<feature type="region of interest" description="Disordered" evidence="1">
    <location>
        <begin position="139"/>
        <end position="161"/>
    </location>
</feature>
<dbReference type="NCBIfam" id="TIGR03943">
    <property type="entry name" value="TIGR03943 family putative permease subunit"/>
    <property type="match status" value="1"/>
</dbReference>
<keyword evidence="5" id="KW-1185">Reference proteome</keyword>
<gene>
    <name evidence="4" type="ORF">IDM40_20665</name>
</gene>
<sequence>MNRIAQGLTLVLLGAAALTATVPTNLYLNWVKAGFGPFLVGAGAVTVLLGVLVIVAELRGESSALDQSEATPEHAHGAEPDGGAAFDGAREHDRAVAEEYGDGGHGHDHSRAPKVAWLLLLPVFAVFVIAPPALGSYTVESTGGSSGPPPEEQSSGGFNDALTEADAGETVSMAVQEFVMRAWIDEDREMAGRDIELTGFAVPDEEGDGWYLARLQMACCAADAVVNRVEVVDDGPAPEADSWWTVRGSWVEPEGELSDVSDHQFRVEEREEVTDPPDPYE</sequence>
<feature type="transmembrane region" description="Helical" evidence="2">
    <location>
        <begin position="115"/>
        <end position="134"/>
    </location>
</feature>
<organism evidence="4 5">
    <name type="scientific">Nocardiopsis coralli</name>
    <dbReference type="NCBI Taxonomy" id="2772213"/>
    <lineage>
        <taxon>Bacteria</taxon>
        <taxon>Bacillati</taxon>
        <taxon>Actinomycetota</taxon>
        <taxon>Actinomycetes</taxon>
        <taxon>Streptosporangiales</taxon>
        <taxon>Nocardiopsidaceae</taxon>
        <taxon>Nocardiopsis</taxon>
    </lineage>
</organism>
<comment type="caution">
    <text evidence="4">The sequence shown here is derived from an EMBL/GenBank/DDBJ whole genome shotgun (WGS) entry which is preliminary data.</text>
</comment>
<evidence type="ECO:0000313" key="4">
    <source>
        <dbReference type="EMBL" id="MBE3001086.1"/>
    </source>
</evidence>
<name>A0ABR9PB73_9ACTN</name>
<evidence type="ECO:0000256" key="2">
    <source>
        <dbReference type="SAM" id="Phobius"/>
    </source>
</evidence>
<keyword evidence="2" id="KW-0472">Membrane</keyword>
<dbReference type="InterPro" id="IPR015402">
    <property type="entry name" value="DUF1980"/>
</dbReference>
<evidence type="ECO:0000259" key="3">
    <source>
        <dbReference type="Pfam" id="PF21537"/>
    </source>
</evidence>